<keyword evidence="2" id="KW-1185">Reference proteome</keyword>
<organism evidence="1 2">
    <name type="scientific">Schizopora paradoxa</name>
    <dbReference type="NCBI Taxonomy" id="27342"/>
    <lineage>
        <taxon>Eukaryota</taxon>
        <taxon>Fungi</taxon>
        <taxon>Dikarya</taxon>
        <taxon>Basidiomycota</taxon>
        <taxon>Agaricomycotina</taxon>
        <taxon>Agaricomycetes</taxon>
        <taxon>Hymenochaetales</taxon>
        <taxon>Schizoporaceae</taxon>
        <taxon>Schizopora</taxon>
    </lineage>
</organism>
<sequence length="158" mass="17557">MSTVHLGCWRDCKFEGEIFFGQKLLGGRRSPFSPFLSPPSSPGSKNSCIESRVNRLPRDCFSQSDLLSTASYRCTLEIPCTSRVLVFTHGASEFSKVKIVIISSAEPRITGVIETSGFPKRSSKDRNRTRKTGCLKERNSTYLTGKELGRLDKSGSRN</sequence>
<reference evidence="1 2" key="1">
    <citation type="submission" date="2015-04" db="EMBL/GenBank/DDBJ databases">
        <title>Complete genome sequence of Schizopora paradoxa KUC8140, a cosmopolitan wood degrader in East Asia.</title>
        <authorList>
            <consortium name="DOE Joint Genome Institute"/>
            <person name="Min B."/>
            <person name="Park H."/>
            <person name="Jang Y."/>
            <person name="Kim J.-J."/>
            <person name="Kim K.H."/>
            <person name="Pangilinan J."/>
            <person name="Lipzen A."/>
            <person name="Riley R."/>
            <person name="Grigoriev I.V."/>
            <person name="Spatafora J.W."/>
            <person name="Choi I.-G."/>
        </authorList>
    </citation>
    <scope>NUCLEOTIDE SEQUENCE [LARGE SCALE GENOMIC DNA]</scope>
    <source>
        <strain evidence="1 2">KUC8140</strain>
    </source>
</reference>
<accession>A0A0H2RR72</accession>
<gene>
    <name evidence="1" type="ORF">SCHPADRAFT_315907</name>
</gene>
<evidence type="ECO:0000313" key="2">
    <source>
        <dbReference type="Proteomes" id="UP000053477"/>
    </source>
</evidence>
<protein>
    <submittedName>
        <fullName evidence="1">Uncharacterized protein</fullName>
    </submittedName>
</protein>
<dbReference type="AlphaFoldDB" id="A0A0H2RR72"/>
<dbReference type="Proteomes" id="UP000053477">
    <property type="component" value="Unassembled WGS sequence"/>
</dbReference>
<dbReference type="EMBL" id="KQ085944">
    <property type="protein sequence ID" value="KLO14389.1"/>
    <property type="molecule type" value="Genomic_DNA"/>
</dbReference>
<proteinExistence type="predicted"/>
<evidence type="ECO:0000313" key="1">
    <source>
        <dbReference type="EMBL" id="KLO14389.1"/>
    </source>
</evidence>
<dbReference type="InParanoid" id="A0A0H2RR72"/>
<name>A0A0H2RR72_9AGAM</name>